<keyword evidence="5 7" id="KW-0067">ATP-binding</keyword>
<evidence type="ECO:0000256" key="3">
    <source>
        <dbReference type="ARBA" id="ARBA00022741"/>
    </source>
</evidence>
<dbReference type="InterPro" id="IPR050566">
    <property type="entry name" value="Deoxyribonucleoside_kinase"/>
</dbReference>
<dbReference type="InterPro" id="IPR031314">
    <property type="entry name" value="DNK_dom"/>
</dbReference>
<evidence type="ECO:0000259" key="8">
    <source>
        <dbReference type="Pfam" id="PF01712"/>
    </source>
</evidence>
<dbReference type="GO" id="GO:0005524">
    <property type="term" value="F:ATP binding"/>
    <property type="evidence" value="ECO:0007669"/>
    <property type="project" value="UniProtKB-KW"/>
</dbReference>
<dbReference type="FunFam" id="3.40.50.300:FF:000659">
    <property type="entry name" value="Deoxyguanosine kinase"/>
    <property type="match status" value="1"/>
</dbReference>
<evidence type="ECO:0000256" key="7">
    <source>
        <dbReference type="PIRSR" id="PIRSR000705-3"/>
    </source>
</evidence>
<dbReference type="InterPro" id="IPR002624">
    <property type="entry name" value="DCK/DGK"/>
</dbReference>
<dbReference type="Proteomes" id="UP000384372">
    <property type="component" value="Unassembled WGS sequence"/>
</dbReference>
<protein>
    <submittedName>
        <fullName evidence="9">Deoxynucleoside kinase</fullName>
    </submittedName>
</protein>
<dbReference type="SUPFAM" id="SSF52540">
    <property type="entry name" value="P-loop containing nucleoside triphosphate hydrolases"/>
    <property type="match status" value="1"/>
</dbReference>
<keyword evidence="10" id="KW-1185">Reference proteome</keyword>
<reference evidence="9 10" key="1">
    <citation type="submission" date="2019-09" db="EMBL/GenBank/DDBJ databases">
        <title>Distinct polysaccharide growth profiles of human intestinal Prevotella copri isolates.</title>
        <authorList>
            <person name="Fehlner-Peach H."/>
            <person name="Magnabosco C."/>
            <person name="Raghavan V."/>
            <person name="Scher J.U."/>
            <person name="Tett A."/>
            <person name="Cox L.M."/>
            <person name="Gottsegen C."/>
            <person name="Watters A."/>
            <person name="Wiltshire- Gordon J.D."/>
            <person name="Segata N."/>
            <person name="Bonneau R."/>
            <person name="Littman D.R."/>
        </authorList>
    </citation>
    <scope>NUCLEOTIDE SEQUENCE [LARGE SCALE GENOMIC DNA]</scope>
    <source>
        <strain evidence="10">iAQ1173</strain>
    </source>
</reference>
<keyword evidence="4 9" id="KW-0418">Kinase</keyword>
<proteinExistence type="inferred from homology"/>
<dbReference type="Gene3D" id="3.40.50.300">
    <property type="entry name" value="P-loop containing nucleotide triphosphate hydrolases"/>
    <property type="match status" value="1"/>
</dbReference>
<dbReference type="RefSeq" id="WP_158462270.1">
    <property type="nucleotide sequence ID" value="NZ_VZAD01000003.1"/>
</dbReference>
<dbReference type="CDD" id="cd01673">
    <property type="entry name" value="dNK"/>
    <property type="match status" value="1"/>
</dbReference>
<dbReference type="InterPro" id="IPR027417">
    <property type="entry name" value="P-loop_NTPase"/>
</dbReference>
<feature type="binding site" evidence="7">
    <location>
        <begin position="7"/>
        <end position="15"/>
    </location>
    <ligand>
        <name>ATP</name>
        <dbReference type="ChEBI" id="CHEBI:30616"/>
    </ligand>
</feature>
<evidence type="ECO:0000313" key="10">
    <source>
        <dbReference type="Proteomes" id="UP000384372"/>
    </source>
</evidence>
<dbReference type="AlphaFoldDB" id="A0A6A7W7J0"/>
<comment type="similarity">
    <text evidence="1">Belongs to the DCK/DGK family.</text>
</comment>
<keyword evidence="3 7" id="KW-0547">Nucleotide-binding</keyword>
<dbReference type="OrthoDB" id="9776634at2"/>
<comment type="caution">
    <text evidence="9">The sequence shown here is derived from an EMBL/GenBank/DDBJ whole genome shotgun (WGS) entry which is preliminary data.</text>
</comment>
<evidence type="ECO:0000256" key="2">
    <source>
        <dbReference type="ARBA" id="ARBA00022679"/>
    </source>
</evidence>
<accession>A0A6A7W7J0</accession>
<evidence type="ECO:0000256" key="4">
    <source>
        <dbReference type="ARBA" id="ARBA00022777"/>
    </source>
</evidence>
<gene>
    <name evidence="9" type="ORF">F7D20_00160</name>
</gene>
<feature type="domain" description="Deoxynucleoside kinase" evidence="8">
    <location>
        <begin position="3"/>
        <end position="198"/>
    </location>
</feature>
<sequence length="211" mass="25114">MYIAIAGNIGSGKTTLTNMLAKHYGWKKFLEPVDDNPYIDDYYKDISRWALNLEVYFLKQRFKNLLEIEKSKETIIQDRTIFEGVYVFATNNKNMGNMDERDYDTYMGLFDSMMKVIKMPELMVYLRASVPHLVKNIQKRGRDYEQQMPIDYLQGINNLYDEFIYKKYKGKVLVIEVDNLDFEHNPREFGEIVDRIDSQLFGLFSKEEEER</sequence>
<dbReference type="GO" id="GO:0019136">
    <property type="term" value="F:deoxynucleoside kinase activity"/>
    <property type="evidence" value="ECO:0007669"/>
    <property type="project" value="InterPro"/>
</dbReference>
<dbReference type="PANTHER" id="PTHR10513">
    <property type="entry name" value="DEOXYNUCLEOSIDE KINASE"/>
    <property type="match status" value="1"/>
</dbReference>
<evidence type="ECO:0000256" key="1">
    <source>
        <dbReference type="ARBA" id="ARBA00007420"/>
    </source>
</evidence>
<dbReference type="PANTHER" id="PTHR10513:SF35">
    <property type="entry name" value="DEOXYADENOSINE KINASE"/>
    <property type="match status" value="1"/>
</dbReference>
<evidence type="ECO:0000313" key="9">
    <source>
        <dbReference type="EMBL" id="MQP10411.1"/>
    </source>
</evidence>
<evidence type="ECO:0000256" key="6">
    <source>
        <dbReference type="PIRSR" id="PIRSR000705-1"/>
    </source>
</evidence>
<name>A0A6A7W7J0_9BACT</name>
<feature type="active site" description="Proton acceptor" evidence="6">
    <location>
        <position position="78"/>
    </location>
</feature>
<feature type="binding site" evidence="7">
    <location>
        <begin position="180"/>
        <end position="182"/>
    </location>
    <ligand>
        <name>ATP</name>
        <dbReference type="ChEBI" id="CHEBI:30616"/>
    </ligand>
</feature>
<keyword evidence="2" id="KW-0808">Transferase</keyword>
<dbReference type="PIRSF" id="PIRSF000705">
    <property type="entry name" value="DNK"/>
    <property type="match status" value="1"/>
</dbReference>
<dbReference type="GO" id="GO:0005737">
    <property type="term" value="C:cytoplasm"/>
    <property type="evidence" value="ECO:0007669"/>
    <property type="project" value="TreeGrafter"/>
</dbReference>
<organism evidence="9 10">
    <name type="scientific">Segatella copri</name>
    <dbReference type="NCBI Taxonomy" id="165179"/>
    <lineage>
        <taxon>Bacteria</taxon>
        <taxon>Pseudomonadati</taxon>
        <taxon>Bacteroidota</taxon>
        <taxon>Bacteroidia</taxon>
        <taxon>Bacteroidales</taxon>
        <taxon>Prevotellaceae</taxon>
        <taxon>Segatella</taxon>
    </lineage>
</organism>
<evidence type="ECO:0000256" key="5">
    <source>
        <dbReference type="ARBA" id="ARBA00022840"/>
    </source>
</evidence>
<dbReference type="Pfam" id="PF01712">
    <property type="entry name" value="dNK"/>
    <property type="match status" value="1"/>
</dbReference>
<dbReference type="EMBL" id="VZAD01000003">
    <property type="protein sequence ID" value="MQP10411.1"/>
    <property type="molecule type" value="Genomic_DNA"/>
</dbReference>